<feature type="compositionally biased region" description="Polar residues" evidence="1">
    <location>
        <begin position="8"/>
        <end position="21"/>
    </location>
</feature>
<organism evidence="2 3">
    <name type="scientific">Canavalia gladiata</name>
    <name type="common">Sword bean</name>
    <name type="synonym">Dolichos gladiatus</name>
    <dbReference type="NCBI Taxonomy" id="3824"/>
    <lineage>
        <taxon>Eukaryota</taxon>
        <taxon>Viridiplantae</taxon>
        <taxon>Streptophyta</taxon>
        <taxon>Embryophyta</taxon>
        <taxon>Tracheophyta</taxon>
        <taxon>Spermatophyta</taxon>
        <taxon>Magnoliopsida</taxon>
        <taxon>eudicotyledons</taxon>
        <taxon>Gunneridae</taxon>
        <taxon>Pentapetalae</taxon>
        <taxon>rosids</taxon>
        <taxon>fabids</taxon>
        <taxon>Fabales</taxon>
        <taxon>Fabaceae</taxon>
        <taxon>Papilionoideae</taxon>
        <taxon>50 kb inversion clade</taxon>
        <taxon>NPAAA clade</taxon>
        <taxon>indigoferoid/millettioid clade</taxon>
        <taxon>Phaseoleae</taxon>
        <taxon>Canavalia</taxon>
    </lineage>
</organism>
<evidence type="ECO:0000256" key="1">
    <source>
        <dbReference type="SAM" id="MobiDB-lite"/>
    </source>
</evidence>
<proteinExistence type="predicted"/>
<evidence type="ECO:0000313" key="3">
    <source>
        <dbReference type="Proteomes" id="UP001367508"/>
    </source>
</evidence>
<feature type="region of interest" description="Disordered" evidence="1">
    <location>
        <begin position="1"/>
        <end position="23"/>
    </location>
</feature>
<dbReference type="EMBL" id="JAYMYQ010000005">
    <property type="protein sequence ID" value="KAK7328132.1"/>
    <property type="molecule type" value="Genomic_DNA"/>
</dbReference>
<name>A0AAN9L4S7_CANGL</name>
<sequence>MGEFYTQWPPSDSYPTNTMKSQPHDDDVTWILILSKYDGASCRLSVDQLSPGTRELAFIILNTSAY</sequence>
<evidence type="ECO:0000313" key="2">
    <source>
        <dbReference type="EMBL" id="KAK7328132.1"/>
    </source>
</evidence>
<comment type="caution">
    <text evidence="2">The sequence shown here is derived from an EMBL/GenBank/DDBJ whole genome shotgun (WGS) entry which is preliminary data.</text>
</comment>
<dbReference type="AlphaFoldDB" id="A0AAN9L4S7"/>
<gene>
    <name evidence="2" type="ORF">VNO77_22228</name>
</gene>
<reference evidence="2 3" key="1">
    <citation type="submission" date="2024-01" db="EMBL/GenBank/DDBJ databases">
        <title>The genomes of 5 underutilized Papilionoideae crops provide insights into root nodulation and disease resistanc.</title>
        <authorList>
            <person name="Jiang F."/>
        </authorList>
    </citation>
    <scope>NUCLEOTIDE SEQUENCE [LARGE SCALE GENOMIC DNA]</scope>
    <source>
        <strain evidence="2">LVBAO_FW01</strain>
        <tissue evidence="2">Leaves</tissue>
    </source>
</reference>
<keyword evidence="3" id="KW-1185">Reference proteome</keyword>
<dbReference type="Proteomes" id="UP001367508">
    <property type="component" value="Unassembled WGS sequence"/>
</dbReference>
<accession>A0AAN9L4S7</accession>
<protein>
    <submittedName>
        <fullName evidence="2">Uncharacterized protein</fullName>
    </submittedName>
</protein>